<keyword evidence="6 11" id="KW-0560">Oxidoreductase</keyword>
<dbReference type="InterPro" id="IPR006140">
    <property type="entry name" value="D-isomer_DH_NAD-bd"/>
</dbReference>
<protein>
    <recommendedName>
        <fullName evidence="4 11">D-3-phosphoglycerate dehydrogenase</fullName>
        <ecNumber evidence="11">1.1.1.95</ecNumber>
    </recommendedName>
</protein>
<sequence length="529" mass="57697">MEAKQIRVLVTDPLSKEGVAILKNEGFEVEETGKLTPAELAGKVKGFDALVVRSGTRVNREAIAAADNLKVIGRAGVGLDNVDLESATAKGIIVMNSPEGNTISTAEHAFALILSMMRNIPEAHHSVREGRWEKKGFTGTELYRKVLGIIGFGRIGQRVAQYGRVFGMEVLIYDPFVSEEKALQAGVNLVDQEHLLKNADVITLHLPLSEETRDLIGARELALMKKGAFLVNCARGGLVNEPALIEALKSGHLKAAALDVFSEEPPADPAFRETPRLVLTPHLGASTEEAQVNVARDICRQIVDYFRKGIISNAANLPTISEKVLEYLRPYLNLCEKLGLFLAQTAPGRINEVKLEYYGDMASFDLSPLHHSFLKGLLSQMGAGVNYINAPVMAQERGIQFAEQKSTISQEFANLITATVSDSGSSISVSGTLFGKTEPRLVKIDGYRCEAVPEGYLLFCRNEDKPGIVGQIGTLLASRQINIAGMTLGRKERGGLAITILNVDEMVDEPLRERIRQIKEIKSVSLIKL</sequence>
<dbReference type="PANTHER" id="PTHR42789:SF1">
    <property type="entry name" value="D-ISOMER SPECIFIC 2-HYDROXYACID DEHYDROGENASE FAMILY PROTEIN (AFU_ORTHOLOGUE AFUA_6G10090)"/>
    <property type="match status" value="1"/>
</dbReference>
<organism evidence="13">
    <name type="scientific">candidate division TA06 bacterium ADurb.Bin417</name>
    <dbReference type="NCBI Taxonomy" id="1852828"/>
    <lineage>
        <taxon>Bacteria</taxon>
        <taxon>Bacteria division TA06</taxon>
    </lineage>
</organism>
<dbReference type="GO" id="GO:0004617">
    <property type="term" value="F:phosphoglycerate dehydrogenase activity"/>
    <property type="evidence" value="ECO:0007669"/>
    <property type="project" value="UniProtKB-UniRule"/>
</dbReference>
<evidence type="ECO:0000256" key="11">
    <source>
        <dbReference type="RuleBase" id="RU363003"/>
    </source>
</evidence>
<evidence type="ECO:0000256" key="1">
    <source>
        <dbReference type="ARBA" id="ARBA00003800"/>
    </source>
</evidence>
<dbReference type="NCBIfam" id="TIGR01327">
    <property type="entry name" value="PGDH"/>
    <property type="match status" value="1"/>
</dbReference>
<evidence type="ECO:0000259" key="12">
    <source>
        <dbReference type="PROSITE" id="PS51671"/>
    </source>
</evidence>
<dbReference type="SUPFAM" id="SSF143548">
    <property type="entry name" value="Serine metabolism enzymes domain"/>
    <property type="match status" value="1"/>
</dbReference>
<evidence type="ECO:0000256" key="2">
    <source>
        <dbReference type="ARBA" id="ARBA00005216"/>
    </source>
</evidence>
<dbReference type="GO" id="GO:0006564">
    <property type="term" value="P:L-serine biosynthetic process"/>
    <property type="evidence" value="ECO:0007669"/>
    <property type="project" value="UniProtKB-UniRule"/>
</dbReference>
<evidence type="ECO:0000313" key="13">
    <source>
        <dbReference type="EMBL" id="OPZ92866.1"/>
    </source>
</evidence>
<dbReference type="InterPro" id="IPR029752">
    <property type="entry name" value="D-isomer_DH_CS1"/>
</dbReference>
<dbReference type="AlphaFoldDB" id="A0A1V5MI49"/>
<dbReference type="EMBL" id="MWAK01000062">
    <property type="protein sequence ID" value="OPZ92866.1"/>
    <property type="molecule type" value="Genomic_DNA"/>
</dbReference>
<dbReference type="SUPFAM" id="SSF52283">
    <property type="entry name" value="Formate/glycerate dehydrogenase catalytic domain-like"/>
    <property type="match status" value="1"/>
</dbReference>
<evidence type="ECO:0000256" key="6">
    <source>
        <dbReference type="ARBA" id="ARBA00023002"/>
    </source>
</evidence>
<name>A0A1V5MI49_UNCT6</name>
<dbReference type="Gene3D" id="3.40.50.720">
    <property type="entry name" value="NAD(P)-binding Rossmann-like Domain"/>
    <property type="match status" value="2"/>
</dbReference>
<dbReference type="InterPro" id="IPR006139">
    <property type="entry name" value="D-isomer_2_OHA_DH_cat_dom"/>
</dbReference>
<reference evidence="13" key="1">
    <citation type="submission" date="2017-02" db="EMBL/GenBank/DDBJ databases">
        <title>Delving into the versatile metabolic prowess of the omnipresent phylum Bacteroidetes.</title>
        <authorList>
            <person name="Nobu M.K."/>
            <person name="Mei R."/>
            <person name="Narihiro T."/>
            <person name="Kuroda K."/>
            <person name="Liu W.-T."/>
        </authorList>
    </citation>
    <scope>NUCLEOTIDE SEQUENCE</scope>
    <source>
        <strain evidence="13">ADurb.Bin417</strain>
    </source>
</reference>
<accession>A0A1V5MI49</accession>
<evidence type="ECO:0000256" key="8">
    <source>
        <dbReference type="ARBA" id="ARBA00023299"/>
    </source>
</evidence>
<dbReference type="GO" id="GO:0051287">
    <property type="term" value="F:NAD binding"/>
    <property type="evidence" value="ECO:0007669"/>
    <property type="project" value="UniProtKB-UniRule"/>
</dbReference>
<dbReference type="FunFam" id="3.30.70.260:FF:000008">
    <property type="entry name" value="D-3-phosphoglycerate dehydrogenase, chloroplastic"/>
    <property type="match status" value="1"/>
</dbReference>
<dbReference type="Proteomes" id="UP000485484">
    <property type="component" value="Unassembled WGS sequence"/>
</dbReference>
<dbReference type="PROSITE" id="PS00671">
    <property type="entry name" value="D_2_HYDROXYACID_DH_3"/>
    <property type="match status" value="1"/>
</dbReference>
<dbReference type="Pfam" id="PF00389">
    <property type="entry name" value="2-Hacid_dh"/>
    <property type="match status" value="1"/>
</dbReference>
<keyword evidence="8 11" id="KW-0718">Serine biosynthesis</keyword>
<dbReference type="Pfam" id="PF19304">
    <property type="entry name" value="PGDH_inter"/>
    <property type="match status" value="1"/>
</dbReference>
<evidence type="ECO:0000256" key="9">
    <source>
        <dbReference type="ARBA" id="ARBA00048126"/>
    </source>
</evidence>
<evidence type="ECO:0000256" key="4">
    <source>
        <dbReference type="ARBA" id="ARBA00021582"/>
    </source>
</evidence>
<dbReference type="CDD" id="cd12173">
    <property type="entry name" value="PGDH_4"/>
    <property type="match status" value="1"/>
</dbReference>
<dbReference type="PROSITE" id="PS00670">
    <property type="entry name" value="D_2_HYDROXYACID_DH_2"/>
    <property type="match status" value="1"/>
</dbReference>
<dbReference type="FunFam" id="3.40.50.720:FF:000021">
    <property type="entry name" value="D-3-phosphoglycerate dehydrogenase"/>
    <property type="match status" value="1"/>
</dbReference>
<dbReference type="InterPro" id="IPR029753">
    <property type="entry name" value="D-isomer_DH_CS"/>
</dbReference>
<comment type="catalytic activity">
    <reaction evidence="9">
        <text>(R)-2-hydroxyglutarate + NAD(+) = 2-oxoglutarate + NADH + H(+)</text>
        <dbReference type="Rhea" id="RHEA:49612"/>
        <dbReference type="ChEBI" id="CHEBI:15378"/>
        <dbReference type="ChEBI" id="CHEBI:15801"/>
        <dbReference type="ChEBI" id="CHEBI:16810"/>
        <dbReference type="ChEBI" id="CHEBI:57540"/>
        <dbReference type="ChEBI" id="CHEBI:57945"/>
        <dbReference type="EC" id="1.1.1.399"/>
    </reaction>
</comment>
<proteinExistence type="inferred from homology"/>
<comment type="pathway">
    <text evidence="2 11">Amino-acid biosynthesis; L-serine biosynthesis; L-serine from 3-phospho-D-glycerate: step 1/3.</text>
</comment>
<dbReference type="InterPro" id="IPR036291">
    <property type="entry name" value="NAD(P)-bd_dom_sf"/>
</dbReference>
<keyword evidence="7 11" id="KW-0520">NAD</keyword>
<dbReference type="InterPro" id="IPR029009">
    <property type="entry name" value="ASB_dom_sf"/>
</dbReference>
<dbReference type="InterPro" id="IPR045626">
    <property type="entry name" value="PGDH_ASB_dom"/>
</dbReference>
<dbReference type="PANTHER" id="PTHR42789">
    <property type="entry name" value="D-ISOMER SPECIFIC 2-HYDROXYACID DEHYDROGENASE FAMILY PROTEIN (AFU_ORTHOLOGUE AFUA_6G10090)"/>
    <property type="match status" value="1"/>
</dbReference>
<dbReference type="InterPro" id="IPR045865">
    <property type="entry name" value="ACT-like_dom_sf"/>
</dbReference>
<comment type="function">
    <text evidence="1">Catalyzes the reversible oxidation of 3-phospho-D-glycerate to 3-phosphonooxypyruvate, the first step of the phosphorylated L-serine biosynthesis pathway. Also catalyzes the reversible oxidation of 2-hydroxyglutarate to 2-oxoglutarate.</text>
</comment>
<dbReference type="InterPro" id="IPR006236">
    <property type="entry name" value="PGDH"/>
</dbReference>
<dbReference type="Gene3D" id="3.30.70.260">
    <property type="match status" value="1"/>
</dbReference>
<dbReference type="FunFam" id="3.30.1330.90:FF:000003">
    <property type="entry name" value="D-3-phosphoglycerate dehydrogenase"/>
    <property type="match status" value="1"/>
</dbReference>
<dbReference type="Gene3D" id="3.30.1330.90">
    <property type="entry name" value="D-3-phosphoglycerate dehydrogenase, domain 3"/>
    <property type="match status" value="1"/>
</dbReference>
<feature type="domain" description="ACT" evidence="12">
    <location>
        <begin position="457"/>
        <end position="529"/>
    </location>
</feature>
<dbReference type="PROSITE" id="PS00065">
    <property type="entry name" value="D_2_HYDROXYACID_DH_1"/>
    <property type="match status" value="1"/>
</dbReference>
<dbReference type="PROSITE" id="PS51671">
    <property type="entry name" value="ACT"/>
    <property type="match status" value="1"/>
</dbReference>
<evidence type="ECO:0000256" key="3">
    <source>
        <dbReference type="ARBA" id="ARBA00005854"/>
    </source>
</evidence>
<comment type="catalytic activity">
    <reaction evidence="10 11">
        <text>(2R)-3-phosphoglycerate + NAD(+) = 3-phosphooxypyruvate + NADH + H(+)</text>
        <dbReference type="Rhea" id="RHEA:12641"/>
        <dbReference type="ChEBI" id="CHEBI:15378"/>
        <dbReference type="ChEBI" id="CHEBI:18110"/>
        <dbReference type="ChEBI" id="CHEBI:57540"/>
        <dbReference type="ChEBI" id="CHEBI:57945"/>
        <dbReference type="ChEBI" id="CHEBI:58272"/>
        <dbReference type="EC" id="1.1.1.95"/>
    </reaction>
</comment>
<keyword evidence="5 11" id="KW-0028">Amino-acid biosynthesis</keyword>
<evidence type="ECO:0000256" key="10">
    <source>
        <dbReference type="ARBA" id="ARBA00048731"/>
    </source>
</evidence>
<dbReference type="InterPro" id="IPR002912">
    <property type="entry name" value="ACT_dom"/>
</dbReference>
<dbReference type="Pfam" id="PF01842">
    <property type="entry name" value="ACT"/>
    <property type="match status" value="1"/>
</dbReference>
<comment type="caution">
    <text evidence="13">The sequence shown here is derived from an EMBL/GenBank/DDBJ whole genome shotgun (WGS) entry which is preliminary data.</text>
</comment>
<dbReference type="Pfam" id="PF02826">
    <property type="entry name" value="2-Hacid_dh_C"/>
    <property type="match status" value="1"/>
</dbReference>
<dbReference type="SUPFAM" id="SSF51735">
    <property type="entry name" value="NAD(P)-binding Rossmann-fold domains"/>
    <property type="match status" value="1"/>
</dbReference>
<evidence type="ECO:0000256" key="5">
    <source>
        <dbReference type="ARBA" id="ARBA00022605"/>
    </source>
</evidence>
<evidence type="ECO:0000256" key="7">
    <source>
        <dbReference type="ARBA" id="ARBA00023027"/>
    </source>
</evidence>
<comment type="similarity">
    <text evidence="3 11">Belongs to the D-isomer specific 2-hydroxyacid dehydrogenase family.</text>
</comment>
<gene>
    <name evidence="13" type="primary">serA</name>
    <name evidence="13" type="ORF">BWY73_00599</name>
</gene>
<dbReference type="UniPathway" id="UPA00135">
    <property type="reaction ID" value="UER00196"/>
</dbReference>
<dbReference type="CDD" id="cd04902">
    <property type="entry name" value="ACT_3PGDH-xct"/>
    <property type="match status" value="1"/>
</dbReference>
<dbReference type="InterPro" id="IPR050857">
    <property type="entry name" value="D-2-hydroxyacid_DH"/>
</dbReference>
<dbReference type="SUPFAM" id="SSF55021">
    <property type="entry name" value="ACT-like"/>
    <property type="match status" value="1"/>
</dbReference>
<dbReference type="EC" id="1.1.1.95" evidence="11"/>